<evidence type="ECO:0000256" key="1">
    <source>
        <dbReference type="ARBA" id="ARBA00023125"/>
    </source>
</evidence>
<dbReference type="Gene3D" id="1.10.1660.10">
    <property type="match status" value="1"/>
</dbReference>
<dbReference type="GO" id="GO:0003677">
    <property type="term" value="F:DNA binding"/>
    <property type="evidence" value="ECO:0007669"/>
    <property type="project" value="UniProtKB-KW"/>
</dbReference>
<evidence type="ECO:0000313" key="4">
    <source>
        <dbReference type="Proteomes" id="UP000824116"/>
    </source>
</evidence>
<dbReference type="InterPro" id="IPR047057">
    <property type="entry name" value="MerR_fam"/>
</dbReference>
<name>A0A9D2G9X2_9FIRM</name>
<comment type="caution">
    <text evidence="3">The sequence shown here is derived from an EMBL/GenBank/DDBJ whole genome shotgun (WGS) entry which is preliminary data.</text>
</comment>
<keyword evidence="1" id="KW-0238">DNA-binding</keyword>
<dbReference type="InterPro" id="IPR000551">
    <property type="entry name" value="MerR-type_HTH_dom"/>
</dbReference>
<feature type="domain" description="HTH merR-type" evidence="2">
    <location>
        <begin position="1"/>
        <end position="70"/>
    </location>
</feature>
<dbReference type="SMART" id="SM00422">
    <property type="entry name" value="HTH_MERR"/>
    <property type="match status" value="1"/>
</dbReference>
<dbReference type="Proteomes" id="UP000824116">
    <property type="component" value="Unassembled WGS sequence"/>
</dbReference>
<dbReference type="GO" id="GO:0003700">
    <property type="term" value="F:DNA-binding transcription factor activity"/>
    <property type="evidence" value="ECO:0007669"/>
    <property type="project" value="InterPro"/>
</dbReference>
<sequence>MKKLSEVCKLVGVTRRTLQEYDKIGLLKPTSTTKAGYWLYDDAAIQKLILIQIFVEVGYERKNIKALLESPTLDMLGEFDRLIDTLEKKRKRIDGMINTIKNLKLTAKLPESTLRAMGNMDVTRIYKEKSFASYLEDSIINTAEYTEADSAEAELYMPFWYNIVAIGCLMGMPEGSTQVQAAVEQSYKDTIKMAKEDEDDTNEHLTEAELAEAFLEGIQEMLNDPELLQMVELQCGEGAAAYIIRAVQVFRYSKKTI</sequence>
<dbReference type="CDD" id="cd01106">
    <property type="entry name" value="HTH_TipAL-Mta"/>
    <property type="match status" value="1"/>
</dbReference>
<evidence type="ECO:0000313" key="3">
    <source>
        <dbReference type="EMBL" id="HIZ75333.1"/>
    </source>
</evidence>
<dbReference type="Pfam" id="PF13411">
    <property type="entry name" value="MerR_1"/>
    <property type="match status" value="1"/>
</dbReference>
<evidence type="ECO:0000259" key="2">
    <source>
        <dbReference type="PROSITE" id="PS50937"/>
    </source>
</evidence>
<reference evidence="3" key="2">
    <citation type="submission" date="2021-04" db="EMBL/GenBank/DDBJ databases">
        <authorList>
            <person name="Gilroy R."/>
        </authorList>
    </citation>
    <scope>NUCLEOTIDE SEQUENCE</scope>
    <source>
        <strain evidence="3">CHK196-3914</strain>
    </source>
</reference>
<gene>
    <name evidence="3" type="ORF">H9723_08870</name>
</gene>
<dbReference type="PANTHER" id="PTHR30204:SF90">
    <property type="entry name" value="HTH-TYPE TRANSCRIPTIONAL ACTIVATOR MTA"/>
    <property type="match status" value="1"/>
</dbReference>
<dbReference type="PANTHER" id="PTHR30204">
    <property type="entry name" value="REDOX-CYCLING DRUG-SENSING TRANSCRIPTIONAL ACTIVATOR SOXR"/>
    <property type="match status" value="1"/>
</dbReference>
<organism evidence="3 4">
    <name type="scientific">Candidatus Mediterraneibacter stercoravium</name>
    <dbReference type="NCBI Taxonomy" id="2838685"/>
    <lineage>
        <taxon>Bacteria</taxon>
        <taxon>Bacillati</taxon>
        <taxon>Bacillota</taxon>
        <taxon>Clostridia</taxon>
        <taxon>Lachnospirales</taxon>
        <taxon>Lachnospiraceae</taxon>
        <taxon>Mediterraneibacter</taxon>
    </lineage>
</organism>
<protein>
    <submittedName>
        <fullName evidence="3">MerR family transcriptional regulator</fullName>
    </submittedName>
</protein>
<dbReference type="EMBL" id="DXAY01000207">
    <property type="protein sequence ID" value="HIZ75333.1"/>
    <property type="molecule type" value="Genomic_DNA"/>
</dbReference>
<dbReference type="PROSITE" id="PS50937">
    <property type="entry name" value="HTH_MERR_2"/>
    <property type="match status" value="1"/>
</dbReference>
<dbReference type="SUPFAM" id="SSF46955">
    <property type="entry name" value="Putative DNA-binding domain"/>
    <property type="match status" value="1"/>
</dbReference>
<accession>A0A9D2G9X2</accession>
<proteinExistence type="predicted"/>
<dbReference type="AlphaFoldDB" id="A0A9D2G9X2"/>
<dbReference type="InterPro" id="IPR009061">
    <property type="entry name" value="DNA-bd_dom_put_sf"/>
</dbReference>
<reference evidence="3" key="1">
    <citation type="journal article" date="2021" name="PeerJ">
        <title>Extensive microbial diversity within the chicken gut microbiome revealed by metagenomics and culture.</title>
        <authorList>
            <person name="Gilroy R."/>
            <person name="Ravi A."/>
            <person name="Getino M."/>
            <person name="Pursley I."/>
            <person name="Horton D.L."/>
            <person name="Alikhan N.F."/>
            <person name="Baker D."/>
            <person name="Gharbi K."/>
            <person name="Hall N."/>
            <person name="Watson M."/>
            <person name="Adriaenssens E.M."/>
            <person name="Foster-Nyarko E."/>
            <person name="Jarju S."/>
            <person name="Secka A."/>
            <person name="Antonio M."/>
            <person name="Oren A."/>
            <person name="Chaudhuri R.R."/>
            <person name="La Ragione R."/>
            <person name="Hildebrand F."/>
            <person name="Pallen M.J."/>
        </authorList>
    </citation>
    <scope>NUCLEOTIDE SEQUENCE</scope>
    <source>
        <strain evidence="3">CHK196-3914</strain>
    </source>
</reference>